<dbReference type="InterPro" id="IPR024623">
    <property type="entry name" value="YtxH"/>
</dbReference>
<reference evidence="1 2" key="1">
    <citation type="submission" date="2018-12" db="EMBL/GenBank/DDBJ databases">
        <authorList>
            <consortium name="Pathogen Informatics"/>
        </authorList>
    </citation>
    <scope>NUCLEOTIDE SEQUENCE [LARGE SCALE GENOMIC DNA]</scope>
    <source>
        <strain evidence="1 2">NCTC6180</strain>
    </source>
</reference>
<accession>A0A7Z8ZVI2</accession>
<gene>
    <name evidence="1" type="ORF">NCTC6180_00424</name>
</gene>
<dbReference type="RefSeq" id="WP_043026142.1">
    <property type="nucleotide sequence ID" value="NZ_CP077959.1"/>
</dbReference>
<evidence type="ECO:0000313" key="2">
    <source>
        <dbReference type="Proteomes" id="UP000269903"/>
    </source>
</evidence>
<organism evidence="1 2">
    <name type="scientific">Streptococcus equi subsp. zooepidemicus</name>
    <dbReference type="NCBI Taxonomy" id="40041"/>
    <lineage>
        <taxon>Bacteria</taxon>
        <taxon>Bacillati</taxon>
        <taxon>Bacillota</taxon>
        <taxon>Bacilli</taxon>
        <taxon>Lactobacillales</taxon>
        <taxon>Streptococcaceae</taxon>
        <taxon>Streptococcus</taxon>
    </lineage>
</organism>
<proteinExistence type="predicted"/>
<dbReference type="Pfam" id="PF12732">
    <property type="entry name" value="YtxH"/>
    <property type="match status" value="1"/>
</dbReference>
<dbReference type="Proteomes" id="UP000269903">
    <property type="component" value="Chromosome"/>
</dbReference>
<dbReference type="EMBL" id="LR134317">
    <property type="protein sequence ID" value="VEF05619.1"/>
    <property type="molecule type" value="Genomic_DNA"/>
</dbReference>
<protein>
    <submittedName>
        <fullName evidence="1">Gas vesicle protein</fullName>
    </submittedName>
</protein>
<sequence length="141" mass="15965">MSNFLKTLVIGAASGAAAAYFLSTEKGKVLKARAQRAYEAYRQNPEEYHQMAKEKGSEYSQLARHTFNDLKTRFESGDMTTDQVFDFIKEKTSQFVHQAKEAASEHDKADDVIIDLDEEDIIIDYPEDDSEKEAASNKSEE</sequence>
<name>A0A7Z8ZVI2_STRSZ</name>
<dbReference type="AlphaFoldDB" id="A0A7Z8ZVI2"/>
<evidence type="ECO:0000313" key="1">
    <source>
        <dbReference type="EMBL" id="VEF05619.1"/>
    </source>
</evidence>